<dbReference type="Proteomes" id="UP000051950">
    <property type="component" value="Unassembled WGS sequence"/>
</dbReference>
<evidence type="ECO:0000313" key="1">
    <source>
        <dbReference type="EMBL" id="KRT17833.1"/>
    </source>
</evidence>
<proteinExistence type="predicted"/>
<keyword evidence="2" id="KW-1185">Reference proteome</keyword>
<accession>A0A0T5VW13</accession>
<protein>
    <submittedName>
        <fullName evidence="1">Uncharacterized protein</fullName>
    </submittedName>
</protein>
<organism evidence="1 2">
    <name type="scientific">Pedobacter ginsenosidimutans</name>
    <dbReference type="NCBI Taxonomy" id="687842"/>
    <lineage>
        <taxon>Bacteria</taxon>
        <taxon>Pseudomonadati</taxon>
        <taxon>Bacteroidota</taxon>
        <taxon>Sphingobacteriia</taxon>
        <taxon>Sphingobacteriales</taxon>
        <taxon>Sphingobacteriaceae</taxon>
        <taxon>Pedobacter</taxon>
    </lineage>
</organism>
<gene>
    <name evidence="1" type="ORF">ASU31_00615</name>
</gene>
<name>A0A0T5VW13_9SPHI</name>
<sequence>MSRYIIIMYTDITGEEQIAKVSNLLKSFEDIDEWTIDFLDSDKVLRISSKSQVEEKISFSLDQIGIKALPVAIFPY</sequence>
<evidence type="ECO:0000313" key="2">
    <source>
        <dbReference type="Proteomes" id="UP000051950"/>
    </source>
</evidence>
<dbReference type="OrthoDB" id="1036397at2"/>
<dbReference type="EMBL" id="LMZQ01000001">
    <property type="protein sequence ID" value="KRT17833.1"/>
    <property type="molecule type" value="Genomic_DNA"/>
</dbReference>
<comment type="caution">
    <text evidence="1">The sequence shown here is derived from an EMBL/GenBank/DDBJ whole genome shotgun (WGS) entry which is preliminary data.</text>
</comment>
<dbReference type="AlphaFoldDB" id="A0A0T5VW13"/>
<dbReference type="RefSeq" id="WP_057930462.1">
    <property type="nucleotide sequence ID" value="NZ_LMZQ01000001.1"/>
</dbReference>
<reference evidence="1 2" key="1">
    <citation type="submission" date="2015-11" db="EMBL/GenBank/DDBJ databases">
        <title>Sequence of Pedobacter ginsenosidimutans.</title>
        <authorList>
            <person name="Carson E."/>
            <person name="Keyser V."/>
            <person name="Newman J."/>
            <person name="Miller J."/>
        </authorList>
    </citation>
    <scope>NUCLEOTIDE SEQUENCE [LARGE SCALE GENOMIC DNA]</scope>
    <source>
        <strain evidence="1 2">KACC 14530</strain>
    </source>
</reference>